<keyword evidence="2" id="KW-0442">Lipid degradation</keyword>
<proteinExistence type="predicted"/>
<dbReference type="SUPFAM" id="SSF53474">
    <property type="entry name" value="alpha/beta-Hydrolases"/>
    <property type="match status" value="1"/>
</dbReference>
<dbReference type="InterPro" id="IPR017395">
    <property type="entry name" value="Chlorophyllase-like"/>
</dbReference>
<accession>A0ABR9E6I8</accession>
<comment type="caution">
    <text evidence="4">The sequence shown here is derived from an EMBL/GenBank/DDBJ whole genome shotgun (WGS) entry which is preliminary data.</text>
</comment>
<evidence type="ECO:0000256" key="1">
    <source>
        <dbReference type="ARBA" id="ARBA00022801"/>
    </source>
</evidence>
<keyword evidence="5" id="KW-1185">Reference proteome</keyword>
<evidence type="ECO:0000313" key="4">
    <source>
        <dbReference type="EMBL" id="MBE0366412.1"/>
    </source>
</evidence>
<dbReference type="Proteomes" id="UP000615755">
    <property type="component" value="Unassembled WGS sequence"/>
</dbReference>
<keyword evidence="1" id="KW-0378">Hydrolase</keyword>
<reference evidence="4 5" key="1">
    <citation type="submission" date="2015-03" db="EMBL/GenBank/DDBJ databases">
        <title>Genome sequence of Pseudoalteromonas aurantia.</title>
        <authorList>
            <person name="Xie B.-B."/>
            <person name="Rong J.-C."/>
            <person name="Qin Q.-L."/>
            <person name="Zhang Y.-Z."/>
        </authorList>
    </citation>
    <scope>NUCLEOTIDE SEQUENCE [LARGE SCALE GENOMIC DNA]</scope>
    <source>
        <strain evidence="4 5">208</strain>
    </source>
</reference>
<evidence type="ECO:0000313" key="5">
    <source>
        <dbReference type="Proteomes" id="UP000615755"/>
    </source>
</evidence>
<evidence type="ECO:0008006" key="6">
    <source>
        <dbReference type="Google" id="ProtNLM"/>
    </source>
</evidence>
<dbReference type="Gene3D" id="3.40.50.1820">
    <property type="entry name" value="alpha/beta hydrolase"/>
    <property type="match status" value="1"/>
</dbReference>
<keyword evidence="3" id="KW-0443">Lipid metabolism</keyword>
<protein>
    <recommendedName>
        <fullName evidence="6">Lipase</fullName>
    </recommendedName>
</protein>
<dbReference type="EMBL" id="AQGV01000009">
    <property type="protein sequence ID" value="MBE0366412.1"/>
    <property type="molecule type" value="Genomic_DNA"/>
</dbReference>
<sequence>MVVSINQQYLCGVKEIQWRDQVGVNIAALWYPTHTHIPSQPYLGVYQSLASPNAPTAPGRFPLIVLMHGSEANRYSHAYLAQALAQCGLVVVAPQMEALTAEREQIWRRSGLCSSVLSFLSKNEQFSSVIDLKHVGFIGHSIGGFAGALLAGAQPNFLRHKEFAGVHGANEKVDFKQVRDRRFHKFLLLDPALSDVLELCLLDGKAEVGMVYSELEDARTFGPPKNYKHIFPDMSYIHCLKQCGHFVYNHPSPKVFQKLYPQFCTDRYVSRQDVHKLLIKKTLGFFAGFVLNKYTAKPFMTAWTSPMAKVKRELYEQIL</sequence>
<name>A0ABR9E6I8_9GAMM</name>
<evidence type="ECO:0000256" key="3">
    <source>
        <dbReference type="ARBA" id="ARBA00023098"/>
    </source>
</evidence>
<dbReference type="PANTHER" id="PTHR10272:SF0">
    <property type="entry name" value="PLATELET-ACTIVATING FACTOR ACETYLHYDROLASE"/>
    <property type="match status" value="1"/>
</dbReference>
<dbReference type="Pfam" id="PF07224">
    <property type="entry name" value="Chlorophyllase"/>
    <property type="match status" value="1"/>
</dbReference>
<dbReference type="PANTHER" id="PTHR10272">
    <property type="entry name" value="PLATELET-ACTIVATING FACTOR ACETYLHYDROLASE"/>
    <property type="match status" value="1"/>
</dbReference>
<evidence type="ECO:0000256" key="2">
    <source>
        <dbReference type="ARBA" id="ARBA00022963"/>
    </source>
</evidence>
<dbReference type="InterPro" id="IPR029058">
    <property type="entry name" value="AB_hydrolase_fold"/>
</dbReference>
<organism evidence="4 5">
    <name type="scientific">Pseudoalteromonas aurantia 208</name>
    <dbReference type="NCBI Taxonomy" id="1314867"/>
    <lineage>
        <taxon>Bacteria</taxon>
        <taxon>Pseudomonadati</taxon>
        <taxon>Pseudomonadota</taxon>
        <taxon>Gammaproteobacteria</taxon>
        <taxon>Alteromonadales</taxon>
        <taxon>Pseudoalteromonadaceae</taxon>
        <taxon>Pseudoalteromonas</taxon>
    </lineage>
</organism>
<gene>
    <name evidence="4" type="ORF">PAUR_a3415</name>
</gene>